<evidence type="ECO:0000313" key="3">
    <source>
        <dbReference type="Proteomes" id="UP000179034"/>
    </source>
</evidence>
<comment type="caution">
    <text evidence="2">The sequence shown here is derived from an EMBL/GenBank/DDBJ whole genome shotgun (WGS) entry which is preliminary data.</text>
</comment>
<evidence type="ECO:0008006" key="4">
    <source>
        <dbReference type="Google" id="ProtNLM"/>
    </source>
</evidence>
<proteinExistence type="predicted"/>
<keyword evidence="1" id="KW-1133">Transmembrane helix</keyword>
<dbReference type="AlphaFoldDB" id="A0A1F5YC98"/>
<evidence type="ECO:0000256" key="1">
    <source>
        <dbReference type="SAM" id="Phobius"/>
    </source>
</evidence>
<evidence type="ECO:0000313" key="2">
    <source>
        <dbReference type="EMBL" id="OGF97729.1"/>
    </source>
</evidence>
<protein>
    <recommendedName>
        <fullName evidence="4">VIT family protein</fullName>
    </recommendedName>
</protein>
<keyword evidence="1" id="KW-0812">Transmembrane</keyword>
<organism evidence="2 3">
    <name type="scientific">Candidatus Glassbacteria bacterium RBG_16_58_8</name>
    <dbReference type="NCBI Taxonomy" id="1817866"/>
    <lineage>
        <taxon>Bacteria</taxon>
        <taxon>Candidatus Glassiibacteriota</taxon>
    </lineage>
</organism>
<name>A0A1F5YC98_9BACT</name>
<dbReference type="EMBL" id="MFIW01000063">
    <property type="protein sequence ID" value="OGF97729.1"/>
    <property type="molecule type" value="Genomic_DNA"/>
</dbReference>
<sequence length="123" mass="13544">MVVIGGILVIAISDALSDAMGIHISEEAEHRHTEKEIWESTIATFLSKFFLSMTFLVPILFLELSTAIVACVLWGLSLITLFSFYIARRQGIRPHRPVIEHLGITAVVIAVTHFLGGWVATLG</sequence>
<gene>
    <name evidence="2" type="ORF">A2Z06_02255</name>
</gene>
<accession>A0A1F5YC98</accession>
<feature type="transmembrane region" description="Helical" evidence="1">
    <location>
        <begin position="98"/>
        <end position="120"/>
    </location>
</feature>
<reference evidence="2 3" key="1">
    <citation type="journal article" date="2016" name="Nat. Commun.">
        <title>Thousands of microbial genomes shed light on interconnected biogeochemical processes in an aquifer system.</title>
        <authorList>
            <person name="Anantharaman K."/>
            <person name="Brown C.T."/>
            <person name="Hug L.A."/>
            <person name="Sharon I."/>
            <person name="Castelle C.J."/>
            <person name="Probst A.J."/>
            <person name="Thomas B.C."/>
            <person name="Singh A."/>
            <person name="Wilkins M.J."/>
            <person name="Karaoz U."/>
            <person name="Brodie E.L."/>
            <person name="Williams K.H."/>
            <person name="Hubbard S.S."/>
            <person name="Banfield J.F."/>
        </authorList>
    </citation>
    <scope>NUCLEOTIDE SEQUENCE [LARGE SCALE GENOMIC DNA]</scope>
</reference>
<dbReference type="Proteomes" id="UP000179034">
    <property type="component" value="Unassembled WGS sequence"/>
</dbReference>
<feature type="transmembrane region" description="Helical" evidence="1">
    <location>
        <begin position="67"/>
        <end position="86"/>
    </location>
</feature>
<keyword evidence="1" id="KW-0472">Membrane</keyword>